<keyword evidence="4 8" id="KW-0732">Signal</keyword>
<keyword evidence="6" id="KW-0106">Calcium</keyword>
<dbReference type="Gene3D" id="3.40.720.10">
    <property type="entry name" value="Alkaline Phosphatase, subunit A"/>
    <property type="match status" value="1"/>
</dbReference>
<dbReference type="PROSITE" id="PS00149">
    <property type="entry name" value="SULFATASE_2"/>
    <property type="match status" value="1"/>
</dbReference>
<comment type="similarity">
    <text evidence="2">Belongs to the sulfatase family.</text>
</comment>
<dbReference type="Proteomes" id="UP000366872">
    <property type="component" value="Unassembled WGS sequence"/>
</dbReference>
<dbReference type="GO" id="GO:0005509">
    <property type="term" value="F:calcium ion binding"/>
    <property type="evidence" value="ECO:0007669"/>
    <property type="project" value="InterPro"/>
</dbReference>
<dbReference type="AlphaFoldDB" id="A0A6C2U1S5"/>
<dbReference type="InterPro" id="IPR000917">
    <property type="entry name" value="Sulfatase_N"/>
</dbReference>
<dbReference type="PANTHER" id="PTHR42693:SF42">
    <property type="entry name" value="ARYLSULFATASE G"/>
    <property type="match status" value="1"/>
</dbReference>
<dbReference type="Gene3D" id="1.10.238.10">
    <property type="entry name" value="EF-hand"/>
    <property type="match status" value="2"/>
</dbReference>
<dbReference type="GO" id="GO:0004065">
    <property type="term" value="F:arylsulfatase activity"/>
    <property type="evidence" value="ECO:0007669"/>
    <property type="project" value="TreeGrafter"/>
</dbReference>
<evidence type="ECO:0000256" key="8">
    <source>
        <dbReference type="SAM" id="SignalP"/>
    </source>
</evidence>
<protein>
    <submittedName>
        <fullName evidence="10">Arylsulfatase</fullName>
    </submittedName>
</protein>
<dbReference type="InterPro" id="IPR024607">
    <property type="entry name" value="Sulfatase_CS"/>
</dbReference>
<dbReference type="InterPro" id="IPR011992">
    <property type="entry name" value="EF-hand-dom_pair"/>
</dbReference>
<dbReference type="SUPFAM" id="SSF53649">
    <property type="entry name" value="Alkaline phosphatase-like"/>
    <property type="match status" value="1"/>
</dbReference>
<dbReference type="SUPFAM" id="SSF47473">
    <property type="entry name" value="EF-hand"/>
    <property type="match status" value="1"/>
</dbReference>
<dbReference type="Pfam" id="PF00884">
    <property type="entry name" value="Sulfatase"/>
    <property type="match status" value="1"/>
</dbReference>
<feature type="region of interest" description="Disordered" evidence="7">
    <location>
        <begin position="643"/>
        <end position="706"/>
    </location>
</feature>
<dbReference type="InterPro" id="IPR050738">
    <property type="entry name" value="Sulfatase"/>
</dbReference>
<feature type="chain" id="PRO_5028935264" evidence="8">
    <location>
        <begin position="21"/>
        <end position="706"/>
    </location>
</feature>
<feature type="domain" description="EF-hand" evidence="9">
    <location>
        <begin position="611"/>
        <end position="646"/>
    </location>
</feature>
<evidence type="ECO:0000259" key="9">
    <source>
        <dbReference type="PROSITE" id="PS50222"/>
    </source>
</evidence>
<dbReference type="RefSeq" id="WP_136079373.1">
    <property type="nucleotide sequence ID" value="NZ_CAAHFG010000001.1"/>
</dbReference>
<keyword evidence="11" id="KW-1185">Reference proteome</keyword>
<feature type="compositionally biased region" description="Basic and acidic residues" evidence="7">
    <location>
        <begin position="644"/>
        <end position="681"/>
    </location>
</feature>
<organism evidence="10 11">
    <name type="scientific">Pontiella desulfatans</name>
    <dbReference type="NCBI Taxonomy" id="2750659"/>
    <lineage>
        <taxon>Bacteria</taxon>
        <taxon>Pseudomonadati</taxon>
        <taxon>Kiritimatiellota</taxon>
        <taxon>Kiritimatiellia</taxon>
        <taxon>Kiritimatiellales</taxon>
        <taxon>Pontiellaceae</taxon>
        <taxon>Pontiella</taxon>
    </lineage>
</organism>
<keyword evidence="5" id="KW-0378">Hydrolase</keyword>
<evidence type="ECO:0000256" key="5">
    <source>
        <dbReference type="ARBA" id="ARBA00022801"/>
    </source>
</evidence>
<dbReference type="InterPro" id="IPR018247">
    <property type="entry name" value="EF_Hand_1_Ca_BS"/>
</dbReference>
<dbReference type="CDD" id="cd16144">
    <property type="entry name" value="ARS_like"/>
    <property type="match status" value="1"/>
</dbReference>
<dbReference type="PROSITE" id="PS00018">
    <property type="entry name" value="EF_HAND_1"/>
    <property type="match status" value="2"/>
</dbReference>
<reference evidence="10 11" key="1">
    <citation type="submission" date="2019-04" db="EMBL/GenBank/DDBJ databases">
        <authorList>
            <person name="Van Vliet M D."/>
        </authorList>
    </citation>
    <scope>NUCLEOTIDE SEQUENCE [LARGE SCALE GENOMIC DNA]</scope>
    <source>
        <strain evidence="10 11">F1</strain>
    </source>
</reference>
<name>A0A6C2U1S5_PONDE</name>
<evidence type="ECO:0000256" key="7">
    <source>
        <dbReference type="SAM" id="MobiDB-lite"/>
    </source>
</evidence>
<feature type="domain" description="EF-hand" evidence="9">
    <location>
        <begin position="656"/>
        <end position="691"/>
    </location>
</feature>
<gene>
    <name evidence="10" type="primary">atsA_150</name>
    <name evidence="10" type="ORF">PDESU_02392</name>
</gene>
<evidence type="ECO:0000256" key="6">
    <source>
        <dbReference type="ARBA" id="ARBA00022837"/>
    </source>
</evidence>
<evidence type="ECO:0000313" key="11">
    <source>
        <dbReference type="Proteomes" id="UP000366872"/>
    </source>
</evidence>
<evidence type="ECO:0000313" key="10">
    <source>
        <dbReference type="EMBL" id="VGO13835.1"/>
    </source>
</evidence>
<comment type="cofactor">
    <cofactor evidence="1">
        <name>Ca(2+)</name>
        <dbReference type="ChEBI" id="CHEBI:29108"/>
    </cofactor>
</comment>
<evidence type="ECO:0000256" key="3">
    <source>
        <dbReference type="ARBA" id="ARBA00022723"/>
    </source>
</evidence>
<keyword evidence="3" id="KW-0479">Metal-binding</keyword>
<sequence length="706" mass="78725">MKRLCLLVLLLGGAVCPLQAARPKPNVVLIVTDDLGWQDVKCYDIDEPSPMETPHLDAFAKKGVMFWQAYSPAPTCSPSRCAIMSGNHPARAQKTHVVGGHPPYARSPGTRMMDPWYSGRMPEDTFTLARAMKTNGYVTGHAGKWHIAINHHAFPQPEDVGFDYTRSDRGAHSNMKDRTKGFATDAGDDPYRLDENGFPRHQNSEDAMQFVQENKDKPFFLYYCTWLVHSPIMTRNEALLAKYEKKLGVDRKDKFPREVPGQVNPYYCAMVESLDYYVGRFFDYLETTDDPRWPGHRLSENTYVIFTSDNGGMEGGKERYTDNAPLDRGKISAKEGGTRVPLLIAGPGIAKGVQSDVMVNGLDFYPTILSLTGTEKPKDKNLDGCDISALLLKDPTNPALVRDADGQERDAMMWHFPHGVALESTIRMGDFKLIRNYDHVGDPATPELELFRLYENGKRTDIEEAENLAGRMPEKTAAMNQRLSEWLEGMDASYPCYNPKNPDLPGQGNVCTVVAHQTKGSTVEFTFKENGAKVVRADLIYTLNGGDKYEEWFRVPAKLNGSKATAGLPEGTTHYLINLVDENQFLVSYPEIKRGGFIKQALAAGTAVAVEAPKALPEAVAAKDANGDGRITEEEYVGHFAPGFERKDKNKDGVLSREEQPHKSFDAADQDKNNQLTREEFMTTFHRQFKGQDRNGDGVITADDAK</sequence>
<evidence type="ECO:0000256" key="2">
    <source>
        <dbReference type="ARBA" id="ARBA00008779"/>
    </source>
</evidence>
<dbReference type="InterPro" id="IPR017850">
    <property type="entry name" value="Alkaline_phosphatase_core_sf"/>
</dbReference>
<evidence type="ECO:0000256" key="4">
    <source>
        <dbReference type="ARBA" id="ARBA00022729"/>
    </source>
</evidence>
<proteinExistence type="inferred from homology"/>
<dbReference type="InterPro" id="IPR002048">
    <property type="entry name" value="EF_hand_dom"/>
</dbReference>
<feature type="signal peptide" evidence="8">
    <location>
        <begin position="1"/>
        <end position="20"/>
    </location>
</feature>
<dbReference type="PANTHER" id="PTHR42693">
    <property type="entry name" value="ARYLSULFATASE FAMILY MEMBER"/>
    <property type="match status" value="1"/>
</dbReference>
<accession>A0A6C2U1S5</accession>
<evidence type="ECO:0000256" key="1">
    <source>
        <dbReference type="ARBA" id="ARBA00001913"/>
    </source>
</evidence>
<dbReference type="Pfam" id="PF13202">
    <property type="entry name" value="EF-hand_5"/>
    <property type="match status" value="2"/>
</dbReference>
<dbReference type="PROSITE" id="PS50222">
    <property type="entry name" value="EF_HAND_2"/>
    <property type="match status" value="2"/>
</dbReference>
<dbReference type="EMBL" id="CAAHFG010000001">
    <property type="protein sequence ID" value="VGO13835.1"/>
    <property type="molecule type" value="Genomic_DNA"/>
</dbReference>